<dbReference type="EMBL" id="SNRX01000006">
    <property type="protein sequence ID" value="KAA6302598.1"/>
    <property type="molecule type" value="Genomic_DNA"/>
</dbReference>
<organism evidence="1 2">
    <name type="scientific">Candidatus Ordinivivax streblomastigis</name>
    <dbReference type="NCBI Taxonomy" id="2540710"/>
    <lineage>
        <taxon>Bacteria</taxon>
        <taxon>Pseudomonadati</taxon>
        <taxon>Bacteroidota</taxon>
        <taxon>Bacteroidia</taxon>
        <taxon>Bacteroidales</taxon>
        <taxon>Candidatus Ordinivivax</taxon>
    </lineage>
</organism>
<evidence type="ECO:0000313" key="2">
    <source>
        <dbReference type="Proteomes" id="UP000324575"/>
    </source>
</evidence>
<name>A0A5M8P2I9_9BACT</name>
<dbReference type="Proteomes" id="UP000324575">
    <property type="component" value="Unassembled WGS sequence"/>
</dbReference>
<reference evidence="1 2" key="1">
    <citation type="submission" date="2019-03" db="EMBL/GenBank/DDBJ databases">
        <title>Single cell metagenomics reveals metabolic interactions within the superorganism composed of flagellate Streblomastix strix and complex community of Bacteroidetes bacteria on its surface.</title>
        <authorList>
            <person name="Treitli S.C."/>
            <person name="Kolisko M."/>
            <person name="Husnik F."/>
            <person name="Keeling P."/>
            <person name="Hampl V."/>
        </authorList>
    </citation>
    <scope>NUCLEOTIDE SEQUENCE [LARGE SCALE GENOMIC DNA]</scope>
    <source>
        <strain evidence="1">St1</strain>
    </source>
</reference>
<dbReference type="AlphaFoldDB" id="A0A5M8P2I9"/>
<gene>
    <name evidence="1" type="ORF">EZS26_001105</name>
</gene>
<proteinExistence type="predicted"/>
<sequence length="82" mass="9688">MKEMEKIAFDMIVVLKVQSVIPLLMERKHLSFKQALRYLYASELYQMLENEATKVWHYSPMMLCTLVEKEKTSGQLILPDHV</sequence>
<protein>
    <submittedName>
        <fullName evidence="1">Uncharacterized protein</fullName>
    </submittedName>
</protein>
<evidence type="ECO:0000313" key="1">
    <source>
        <dbReference type="EMBL" id="KAA6302598.1"/>
    </source>
</evidence>
<comment type="caution">
    <text evidence="1">The sequence shown here is derived from an EMBL/GenBank/DDBJ whole genome shotgun (WGS) entry which is preliminary data.</text>
</comment>
<accession>A0A5M8P2I9</accession>